<sequence>MVRPERIKQHFEHSLWWELRADDNITSSIERAASAAAYRSVSSYDDAVDAQTLCCFSDEFGQV</sequence>
<protein>
    <submittedName>
        <fullName evidence="1">Uncharacterized protein</fullName>
    </submittedName>
</protein>
<name>H5SFX9_9BACT</name>
<dbReference type="AlphaFoldDB" id="H5SFX9"/>
<accession>H5SFX9</accession>
<evidence type="ECO:0000313" key="1">
    <source>
        <dbReference type="EMBL" id="BAL55065.1"/>
    </source>
</evidence>
<reference evidence="1" key="2">
    <citation type="journal article" date="2012" name="PLoS ONE">
        <title>A Deeply Branching Thermophilic Bacterium with an Ancient Acetyl-CoA Pathway Dominates a Subsurface Ecosystem.</title>
        <authorList>
            <person name="Takami H."/>
            <person name="Noguchi H."/>
            <person name="Takaki Y."/>
            <person name="Uchiyama I."/>
            <person name="Toyoda A."/>
            <person name="Nishi S."/>
            <person name="Chee G.-J."/>
            <person name="Arai W."/>
            <person name="Nunoura T."/>
            <person name="Itoh T."/>
            <person name="Hattori M."/>
            <person name="Takai K."/>
        </authorList>
    </citation>
    <scope>NUCLEOTIDE SEQUENCE</scope>
</reference>
<organism evidence="1">
    <name type="scientific">uncultured Bacteroidota bacterium</name>
    <dbReference type="NCBI Taxonomy" id="152509"/>
    <lineage>
        <taxon>Bacteria</taxon>
        <taxon>Pseudomonadati</taxon>
        <taxon>Bacteroidota</taxon>
        <taxon>environmental samples</taxon>
    </lineage>
</organism>
<gene>
    <name evidence="1" type="ORF">HGMM_F23B02C04</name>
</gene>
<proteinExistence type="predicted"/>
<reference evidence="1" key="1">
    <citation type="journal article" date="2005" name="Environ. Microbiol.">
        <title>Genetic and functional properties of uncultivated thermophilic crenarchaeotes from a subsurface gold mine as revealed by analysis of genome fragments.</title>
        <authorList>
            <person name="Nunoura T."/>
            <person name="Hirayama H."/>
            <person name="Takami H."/>
            <person name="Oida H."/>
            <person name="Nishi S."/>
            <person name="Shimamura S."/>
            <person name="Suzuki Y."/>
            <person name="Inagaki F."/>
            <person name="Takai K."/>
            <person name="Nealson K.H."/>
            <person name="Horikoshi K."/>
        </authorList>
    </citation>
    <scope>NUCLEOTIDE SEQUENCE</scope>
</reference>
<dbReference type="EMBL" id="AP011709">
    <property type="protein sequence ID" value="BAL55065.1"/>
    <property type="molecule type" value="Genomic_DNA"/>
</dbReference>